<evidence type="ECO:0000313" key="3">
    <source>
        <dbReference type="Proteomes" id="UP001519460"/>
    </source>
</evidence>
<accession>A0ABD0M120</accession>
<keyword evidence="3" id="KW-1185">Reference proteome</keyword>
<proteinExistence type="predicted"/>
<comment type="caution">
    <text evidence="2">The sequence shown here is derived from an EMBL/GenBank/DDBJ whole genome shotgun (WGS) entry which is preliminary data.</text>
</comment>
<gene>
    <name evidence="2" type="ORF">BaRGS_00003392</name>
</gene>
<reference evidence="2 3" key="1">
    <citation type="journal article" date="2023" name="Sci. Data">
        <title>Genome assembly of the Korean intertidal mud-creeper Batillaria attramentaria.</title>
        <authorList>
            <person name="Patra A.K."/>
            <person name="Ho P.T."/>
            <person name="Jun S."/>
            <person name="Lee S.J."/>
            <person name="Kim Y."/>
            <person name="Won Y.J."/>
        </authorList>
    </citation>
    <scope>NUCLEOTIDE SEQUENCE [LARGE SCALE GENOMIC DNA]</scope>
    <source>
        <strain evidence="2">Wonlab-2016</strain>
    </source>
</reference>
<name>A0ABD0M120_9CAEN</name>
<feature type="region of interest" description="Disordered" evidence="1">
    <location>
        <begin position="22"/>
        <end position="52"/>
    </location>
</feature>
<protein>
    <submittedName>
        <fullName evidence="2">Uncharacterized protein</fullName>
    </submittedName>
</protein>
<dbReference type="Proteomes" id="UP001519460">
    <property type="component" value="Unassembled WGS sequence"/>
</dbReference>
<feature type="compositionally biased region" description="Polar residues" evidence="1">
    <location>
        <begin position="43"/>
        <end position="52"/>
    </location>
</feature>
<evidence type="ECO:0000313" key="2">
    <source>
        <dbReference type="EMBL" id="KAK7505230.1"/>
    </source>
</evidence>
<dbReference type="AlphaFoldDB" id="A0ABD0M120"/>
<dbReference type="EMBL" id="JACVVK020000011">
    <property type="protein sequence ID" value="KAK7505230.1"/>
    <property type="molecule type" value="Genomic_DNA"/>
</dbReference>
<organism evidence="2 3">
    <name type="scientific">Batillaria attramentaria</name>
    <dbReference type="NCBI Taxonomy" id="370345"/>
    <lineage>
        <taxon>Eukaryota</taxon>
        <taxon>Metazoa</taxon>
        <taxon>Spiralia</taxon>
        <taxon>Lophotrochozoa</taxon>
        <taxon>Mollusca</taxon>
        <taxon>Gastropoda</taxon>
        <taxon>Caenogastropoda</taxon>
        <taxon>Sorbeoconcha</taxon>
        <taxon>Cerithioidea</taxon>
        <taxon>Batillariidae</taxon>
        <taxon>Batillaria</taxon>
    </lineage>
</organism>
<sequence length="52" mass="5610">MVTADSQTACCVYFGAITDSTETQSNFDKGHSTRKRGALVDHQSLSGKTDRS</sequence>
<feature type="non-terminal residue" evidence="2">
    <location>
        <position position="52"/>
    </location>
</feature>
<evidence type="ECO:0000256" key="1">
    <source>
        <dbReference type="SAM" id="MobiDB-lite"/>
    </source>
</evidence>